<comment type="similarity">
    <text evidence="1">Belongs to the Gfa family.</text>
</comment>
<gene>
    <name evidence="5" type="ORF">GCM10007879_25460</name>
</gene>
<keyword evidence="6" id="KW-1185">Reference proteome</keyword>
<keyword evidence="3" id="KW-0862">Zinc</keyword>
<proteinExistence type="inferred from homology"/>
<organism evidence="5 6">
    <name type="scientific">Maritalea porphyrae</name>
    <dbReference type="NCBI Taxonomy" id="880732"/>
    <lineage>
        <taxon>Bacteria</taxon>
        <taxon>Pseudomonadati</taxon>
        <taxon>Pseudomonadota</taxon>
        <taxon>Alphaproteobacteria</taxon>
        <taxon>Hyphomicrobiales</taxon>
        <taxon>Devosiaceae</taxon>
        <taxon>Maritalea</taxon>
    </lineage>
</organism>
<dbReference type="EMBL" id="BSNI01000002">
    <property type="protein sequence ID" value="GLQ18297.1"/>
    <property type="molecule type" value="Genomic_DNA"/>
</dbReference>
<reference evidence="5" key="1">
    <citation type="journal article" date="2014" name="Int. J. Syst. Evol. Microbiol.">
        <title>Complete genome of a new Firmicutes species belonging to the dominant human colonic microbiota ('Ruminococcus bicirculans') reveals two chromosomes and a selective capacity to utilize plant glucans.</title>
        <authorList>
            <consortium name="NISC Comparative Sequencing Program"/>
            <person name="Wegmann U."/>
            <person name="Louis P."/>
            <person name="Goesmann A."/>
            <person name="Henrissat B."/>
            <person name="Duncan S.H."/>
            <person name="Flint H.J."/>
        </authorList>
    </citation>
    <scope>NUCLEOTIDE SEQUENCE</scope>
    <source>
        <strain evidence="5">NBRC 107169</strain>
    </source>
</reference>
<accession>A0ABQ5UT48</accession>
<comment type="caution">
    <text evidence="5">The sequence shown here is derived from an EMBL/GenBank/DDBJ whole genome shotgun (WGS) entry which is preliminary data.</text>
</comment>
<dbReference type="RefSeq" id="WP_284365133.1">
    <property type="nucleotide sequence ID" value="NZ_BSNI01000002.1"/>
</dbReference>
<sequence length="119" mass="13180">MEQLYTGSCHCGAVKFEAKVDLAEAFTCNCSLCSKKNAVIARIPEDSFKLVEGEEHLGLYQWNTKRAKHYFCKNCGIYTFHRPRSAPEKYGINIACLDGVDARSLDVPTLDGAALSLES</sequence>
<evidence type="ECO:0000259" key="4">
    <source>
        <dbReference type="PROSITE" id="PS51891"/>
    </source>
</evidence>
<reference evidence="5" key="2">
    <citation type="submission" date="2023-01" db="EMBL/GenBank/DDBJ databases">
        <title>Draft genome sequence of Maritalea porphyrae strain NBRC 107169.</title>
        <authorList>
            <person name="Sun Q."/>
            <person name="Mori K."/>
        </authorList>
    </citation>
    <scope>NUCLEOTIDE SEQUENCE</scope>
    <source>
        <strain evidence="5">NBRC 107169</strain>
    </source>
</reference>
<keyword evidence="2" id="KW-0479">Metal-binding</keyword>
<dbReference type="Pfam" id="PF04828">
    <property type="entry name" value="GFA"/>
    <property type="match status" value="1"/>
</dbReference>
<dbReference type="SUPFAM" id="SSF51316">
    <property type="entry name" value="Mss4-like"/>
    <property type="match status" value="1"/>
</dbReference>
<dbReference type="InterPro" id="IPR052355">
    <property type="entry name" value="CENP-V-like"/>
</dbReference>
<dbReference type="PROSITE" id="PS51891">
    <property type="entry name" value="CENP_V_GFA"/>
    <property type="match status" value="1"/>
</dbReference>
<evidence type="ECO:0000313" key="5">
    <source>
        <dbReference type="EMBL" id="GLQ18297.1"/>
    </source>
</evidence>
<dbReference type="Proteomes" id="UP001161405">
    <property type="component" value="Unassembled WGS sequence"/>
</dbReference>
<dbReference type="InterPro" id="IPR006913">
    <property type="entry name" value="CENP-V/GFA"/>
</dbReference>
<protein>
    <submittedName>
        <fullName evidence="5">Aldehyde-activating protein</fullName>
    </submittedName>
</protein>
<evidence type="ECO:0000256" key="3">
    <source>
        <dbReference type="ARBA" id="ARBA00022833"/>
    </source>
</evidence>
<feature type="domain" description="CENP-V/GFA" evidence="4">
    <location>
        <begin position="5"/>
        <end position="116"/>
    </location>
</feature>
<evidence type="ECO:0000313" key="6">
    <source>
        <dbReference type="Proteomes" id="UP001161405"/>
    </source>
</evidence>
<dbReference type="InterPro" id="IPR011057">
    <property type="entry name" value="Mss4-like_sf"/>
</dbReference>
<dbReference type="Gene3D" id="2.170.150.70">
    <property type="match status" value="1"/>
</dbReference>
<dbReference type="PANTHER" id="PTHR28620">
    <property type="entry name" value="CENTROMERE PROTEIN V"/>
    <property type="match status" value="1"/>
</dbReference>
<dbReference type="PANTHER" id="PTHR28620:SF1">
    <property type="entry name" value="CENP-V_GFA DOMAIN-CONTAINING PROTEIN"/>
    <property type="match status" value="1"/>
</dbReference>
<evidence type="ECO:0000256" key="1">
    <source>
        <dbReference type="ARBA" id="ARBA00005495"/>
    </source>
</evidence>
<evidence type="ECO:0000256" key="2">
    <source>
        <dbReference type="ARBA" id="ARBA00022723"/>
    </source>
</evidence>
<name>A0ABQ5UT48_9HYPH</name>